<evidence type="ECO:0000313" key="8">
    <source>
        <dbReference type="EMBL" id="TQV78511.1"/>
    </source>
</evidence>
<dbReference type="PANTHER" id="PTHR30293">
    <property type="entry name" value="TRANSCRIPTIONAL REGULATORY PROTEIN NAC-RELATED"/>
    <property type="match status" value="1"/>
</dbReference>
<evidence type="ECO:0000256" key="3">
    <source>
        <dbReference type="ARBA" id="ARBA00023125"/>
    </source>
</evidence>
<dbReference type="SUPFAM" id="SSF46785">
    <property type="entry name" value="Winged helix' DNA-binding domain"/>
    <property type="match status" value="1"/>
</dbReference>
<dbReference type="FunFam" id="1.10.10.10:FF:000001">
    <property type="entry name" value="LysR family transcriptional regulator"/>
    <property type="match status" value="1"/>
</dbReference>
<proteinExistence type="inferred from homology"/>
<dbReference type="EMBL" id="VHSH01000006">
    <property type="protein sequence ID" value="TQV78511.1"/>
    <property type="molecule type" value="Genomic_DNA"/>
</dbReference>
<keyword evidence="6" id="KW-0175">Coiled coil</keyword>
<dbReference type="SUPFAM" id="SSF53850">
    <property type="entry name" value="Periplasmic binding protein-like II"/>
    <property type="match status" value="1"/>
</dbReference>
<dbReference type="Pfam" id="PF03466">
    <property type="entry name" value="LysR_substrate"/>
    <property type="match status" value="1"/>
</dbReference>
<dbReference type="GO" id="GO:0003677">
    <property type="term" value="F:DNA binding"/>
    <property type="evidence" value="ECO:0007669"/>
    <property type="project" value="UniProtKB-KW"/>
</dbReference>
<evidence type="ECO:0000256" key="1">
    <source>
        <dbReference type="ARBA" id="ARBA00009437"/>
    </source>
</evidence>
<comment type="similarity">
    <text evidence="1">Belongs to the LysR transcriptional regulatory family.</text>
</comment>
<dbReference type="PRINTS" id="PR00039">
    <property type="entry name" value="HTHLYSR"/>
</dbReference>
<evidence type="ECO:0000256" key="2">
    <source>
        <dbReference type="ARBA" id="ARBA00023015"/>
    </source>
</evidence>
<comment type="caution">
    <text evidence="8">The sequence shown here is derived from an EMBL/GenBank/DDBJ whole genome shotgun (WGS) entry which is preliminary data.</text>
</comment>
<dbReference type="AlphaFoldDB" id="A0A545TMY3"/>
<evidence type="ECO:0000256" key="6">
    <source>
        <dbReference type="SAM" id="Coils"/>
    </source>
</evidence>
<dbReference type="Gene3D" id="3.40.190.290">
    <property type="match status" value="1"/>
</dbReference>
<dbReference type="PANTHER" id="PTHR30293:SF0">
    <property type="entry name" value="NITROGEN ASSIMILATION REGULATORY PROTEIN NAC"/>
    <property type="match status" value="1"/>
</dbReference>
<accession>A0A545TMY3</accession>
<dbReference type="Gene3D" id="1.10.10.10">
    <property type="entry name" value="Winged helix-like DNA-binding domain superfamily/Winged helix DNA-binding domain"/>
    <property type="match status" value="1"/>
</dbReference>
<organism evidence="8 9">
    <name type="scientific">Denitrobaculum tricleocarpae</name>
    <dbReference type="NCBI Taxonomy" id="2591009"/>
    <lineage>
        <taxon>Bacteria</taxon>
        <taxon>Pseudomonadati</taxon>
        <taxon>Pseudomonadota</taxon>
        <taxon>Alphaproteobacteria</taxon>
        <taxon>Rhodospirillales</taxon>
        <taxon>Rhodospirillaceae</taxon>
        <taxon>Denitrobaculum</taxon>
    </lineage>
</organism>
<keyword evidence="4" id="KW-0010">Activator</keyword>
<evidence type="ECO:0000259" key="7">
    <source>
        <dbReference type="PROSITE" id="PS50931"/>
    </source>
</evidence>
<dbReference type="GO" id="GO:2000142">
    <property type="term" value="P:regulation of DNA-templated transcription initiation"/>
    <property type="evidence" value="ECO:0007669"/>
    <property type="project" value="TreeGrafter"/>
</dbReference>
<gene>
    <name evidence="8" type="ORF">FKG95_18285</name>
</gene>
<keyword evidence="9" id="KW-1185">Reference proteome</keyword>
<name>A0A545TMY3_9PROT</name>
<sequence length="319" mass="35328">MDLKQLNTFVQVAELGSLSKTAERLRIAQPALSRQIRMLEDELKTQLFSRHGRGMVLTEAGELLLSRATSILRQVEETCADLTEQAVAVRGKVVIGIPPTVGDILAARITERFRTAYPEVSLRIVPAFTEYLLEWLLRGEVDIAIMYAQEKQTNLMVQPLLMENLFLVASKEAALDVRRAVRFAAIAQRTLVLPGPNHSLRILLEQEAAKQGLQLNVPVEADALQTLKDLARRGHAATVLPYASIHEEVAEGKLTATPIVAPALSRKLVVALPLGRQTSNAVTRFSQELCREVTEMVEDGVWDGQLLLKSQQEETAAQR</sequence>
<dbReference type="Pfam" id="PF00126">
    <property type="entry name" value="HTH_1"/>
    <property type="match status" value="1"/>
</dbReference>
<keyword evidence="5" id="KW-0804">Transcription</keyword>
<dbReference type="RefSeq" id="WP_142897844.1">
    <property type="nucleotide sequence ID" value="NZ_ML660057.1"/>
</dbReference>
<evidence type="ECO:0000256" key="5">
    <source>
        <dbReference type="ARBA" id="ARBA00023163"/>
    </source>
</evidence>
<dbReference type="GO" id="GO:0003700">
    <property type="term" value="F:DNA-binding transcription factor activity"/>
    <property type="evidence" value="ECO:0007669"/>
    <property type="project" value="InterPro"/>
</dbReference>
<dbReference type="InterPro" id="IPR036390">
    <property type="entry name" value="WH_DNA-bd_sf"/>
</dbReference>
<feature type="coiled-coil region" evidence="6">
    <location>
        <begin position="65"/>
        <end position="92"/>
    </location>
</feature>
<keyword evidence="2" id="KW-0805">Transcription regulation</keyword>
<dbReference type="Proteomes" id="UP000315252">
    <property type="component" value="Unassembled WGS sequence"/>
</dbReference>
<dbReference type="PROSITE" id="PS50931">
    <property type="entry name" value="HTH_LYSR"/>
    <property type="match status" value="1"/>
</dbReference>
<dbReference type="InterPro" id="IPR005119">
    <property type="entry name" value="LysR_subst-bd"/>
</dbReference>
<protein>
    <submittedName>
        <fullName evidence="8">LysR family transcriptional regulator</fullName>
    </submittedName>
</protein>
<dbReference type="InterPro" id="IPR000847">
    <property type="entry name" value="LysR_HTH_N"/>
</dbReference>
<reference evidence="8 9" key="1">
    <citation type="submission" date="2019-06" db="EMBL/GenBank/DDBJ databases">
        <title>Whole genome sequence for Rhodospirillaceae sp. R148.</title>
        <authorList>
            <person name="Wang G."/>
        </authorList>
    </citation>
    <scope>NUCLEOTIDE SEQUENCE [LARGE SCALE GENOMIC DNA]</scope>
    <source>
        <strain evidence="8 9">R148</strain>
    </source>
</reference>
<dbReference type="OrthoDB" id="8479357at2"/>
<keyword evidence="3" id="KW-0238">DNA-binding</keyword>
<evidence type="ECO:0000256" key="4">
    <source>
        <dbReference type="ARBA" id="ARBA00023159"/>
    </source>
</evidence>
<evidence type="ECO:0000313" key="9">
    <source>
        <dbReference type="Proteomes" id="UP000315252"/>
    </source>
</evidence>
<dbReference type="InterPro" id="IPR036388">
    <property type="entry name" value="WH-like_DNA-bd_sf"/>
</dbReference>
<feature type="domain" description="HTH lysR-type" evidence="7">
    <location>
        <begin position="1"/>
        <end position="58"/>
    </location>
</feature>